<dbReference type="EMBL" id="CAXKWB010000854">
    <property type="protein sequence ID" value="CAL4062500.1"/>
    <property type="molecule type" value="Genomic_DNA"/>
</dbReference>
<dbReference type="AlphaFoldDB" id="A0AAV2PNI3"/>
<dbReference type="Proteomes" id="UP001497623">
    <property type="component" value="Unassembled WGS sequence"/>
</dbReference>
<evidence type="ECO:0000313" key="9">
    <source>
        <dbReference type="EMBL" id="CAL4062500.1"/>
    </source>
</evidence>
<gene>
    <name evidence="9" type="ORF">MNOR_LOCUS2706</name>
</gene>
<dbReference type="FunFam" id="3.30.160.60:FF:000100">
    <property type="entry name" value="Zinc finger 45-like"/>
    <property type="match status" value="1"/>
</dbReference>
<sequence>MAIRERMVVKLVFVLQNPLLCSMERLQNSDQQNNISQEFSKCLLCGSSFTGKFHKYNLKKHMDIHQGWSRFACQQCGKLFNRRYNLDRHVERIHNILSVIIPSTTLPDYRPNC</sequence>
<dbReference type="PANTHER" id="PTHR24394">
    <property type="entry name" value="ZINC FINGER PROTEIN"/>
    <property type="match status" value="1"/>
</dbReference>
<evidence type="ECO:0000256" key="6">
    <source>
        <dbReference type="ARBA" id="ARBA00023242"/>
    </source>
</evidence>
<dbReference type="PANTHER" id="PTHR24394:SF44">
    <property type="entry name" value="ZINC FINGER PROTEIN 271-LIKE"/>
    <property type="match status" value="1"/>
</dbReference>
<dbReference type="PROSITE" id="PS00028">
    <property type="entry name" value="ZINC_FINGER_C2H2_1"/>
    <property type="match status" value="1"/>
</dbReference>
<dbReference type="PROSITE" id="PS50157">
    <property type="entry name" value="ZINC_FINGER_C2H2_2"/>
    <property type="match status" value="1"/>
</dbReference>
<keyword evidence="10" id="KW-1185">Reference proteome</keyword>
<dbReference type="SUPFAM" id="SSF57667">
    <property type="entry name" value="beta-beta-alpha zinc fingers"/>
    <property type="match status" value="1"/>
</dbReference>
<feature type="domain" description="C2H2-type" evidence="8">
    <location>
        <begin position="71"/>
        <end position="94"/>
    </location>
</feature>
<dbReference type="GO" id="GO:0008270">
    <property type="term" value="F:zinc ion binding"/>
    <property type="evidence" value="ECO:0007669"/>
    <property type="project" value="UniProtKB-KW"/>
</dbReference>
<dbReference type="InterPro" id="IPR013087">
    <property type="entry name" value="Znf_C2H2_type"/>
</dbReference>
<reference evidence="9 10" key="1">
    <citation type="submission" date="2024-05" db="EMBL/GenBank/DDBJ databases">
        <authorList>
            <person name="Wallberg A."/>
        </authorList>
    </citation>
    <scope>NUCLEOTIDE SEQUENCE [LARGE SCALE GENOMIC DNA]</scope>
</reference>
<comment type="caution">
    <text evidence="9">The sequence shown here is derived from an EMBL/GenBank/DDBJ whole genome shotgun (WGS) entry which is preliminary data.</text>
</comment>
<accession>A0AAV2PNI3</accession>
<dbReference type="GO" id="GO:0000981">
    <property type="term" value="F:DNA-binding transcription factor activity, RNA polymerase II-specific"/>
    <property type="evidence" value="ECO:0007669"/>
    <property type="project" value="TreeGrafter"/>
</dbReference>
<dbReference type="GO" id="GO:0005634">
    <property type="term" value="C:nucleus"/>
    <property type="evidence" value="ECO:0007669"/>
    <property type="project" value="UniProtKB-SubCell"/>
</dbReference>
<evidence type="ECO:0000256" key="3">
    <source>
        <dbReference type="ARBA" id="ARBA00022737"/>
    </source>
</evidence>
<dbReference type="SMART" id="SM00355">
    <property type="entry name" value="ZnF_C2H2"/>
    <property type="match status" value="2"/>
</dbReference>
<comment type="subcellular location">
    <subcellularLocation>
        <location evidence="1">Nucleus</location>
    </subcellularLocation>
</comment>
<evidence type="ECO:0000256" key="5">
    <source>
        <dbReference type="ARBA" id="ARBA00022833"/>
    </source>
</evidence>
<evidence type="ECO:0000256" key="4">
    <source>
        <dbReference type="ARBA" id="ARBA00022771"/>
    </source>
</evidence>
<evidence type="ECO:0000313" key="10">
    <source>
        <dbReference type="Proteomes" id="UP001497623"/>
    </source>
</evidence>
<dbReference type="Gene3D" id="3.30.160.60">
    <property type="entry name" value="Classic Zinc Finger"/>
    <property type="match status" value="2"/>
</dbReference>
<keyword evidence="6" id="KW-0539">Nucleus</keyword>
<protein>
    <recommendedName>
        <fullName evidence="8">C2H2-type domain-containing protein</fullName>
    </recommendedName>
</protein>
<keyword evidence="4 7" id="KW-0863">Zinc-finger</keyword>
<evidence type="ECO:0000259" key="8">
    <source>
        <dbReference type="PROSITE" id="PS50157"/>
    </source>
</evidence>
<organism evidence="9 10">
    <name type="scientific">Meganyctiphanes norvegica</name>
    <name type="common">Northern krill</name>
    <name type="synonym">Thysanopoda norvegica</name>
    <dbReference type="NCBI Taxonomy" id="48144"/>
    <lineage>
        <taxon>Eukaryota</taxon>
        <taxon>Metazoa</taxon>
        <taxon>Ecdysozoa</taxon>
        <taxon>Arthropoda</taxon>
        <taxon>Crustacea</taxon>
        <taxon>Multicrustacea</taxon>
        <taxon>Malacostraca</taxon>
        <taxon>Eumalacostraca</taxon>
        <taxon>Eucarida</taxon>
        <taxon>Euphausiacea</taxon>
        <taxon>Euphausiidae</taxon>
        <taxon>Meganyctiphanes</taxon>
    </lineage>
</organism>
<evidence type="ECO:0000256" key="2">
    <source>
        <dbReference type="ARBA" id="ARBA00022723"/>
    </source>
</evidence>
<evidence type="ECO:0000256" key="7">
    <source>
        <dbReference type="PROSITE-ProRule" id="PRU00042"/>
    </source>
</evidence>
<dbReference type="InterPro" id="IPR036236">
    <property type="entry name" value="Znf_C2H2_sf"/>
</dbReference>
<keyword evidence="2" id="KW-0479">Metal-binding</keyword>
<keyword evidence="3" id="KW-0677">Repeat</keyword>
<dbReference type="Pfam" id="PF00096">
    <property type="entry name" value="zf-C2H2"/>
    <property type="match status" value="1"/>
</dbReference>
<proteinExistence type="predicted"/>
<evidence type="ECO:0000256" key="1">
    <source>
        <dbReference type="ARBA" id="ARBA00004123"/>
    </source>
</evidence>
<name>A0AAV2PNI3_MEGNR</name>
<keyword evidence="5" id="KW-0862">Zinc</keyword>